<feature type="domain" description="GGDEF" evidence="3">
    <location>
        <begin position="208"/>
        <end position="339"/>
    </location>
</feature>
<dbReference type="PROSITE" id="PS50887">
    <property type="entry name" value="GGDEF"/>
    <property type="match status" value="1"/>
</dbReference>
<dbReference type="CDD" id="cd19920">
    <property type="entry name" value="REC_PA4781-like"/>
    <property type="match status" value="1"/>
</dbReference>
<dbReference type="Gene3D" id="3.40.50.2300">
    <property type="match status" value="1"/>
</dbReference>
<dbReference type="InterPro" id="IPR043128">
    <property type="entry name" value="Rev_trsase/Diguanyl_cyclase"/>
</dbReference>
<evidence type="ECO:0000256" key="1">
    <source>
        <dbReference type="PROSITE-ProRule" id="PRU00169"/>
    </source>
</evidence>
<dbReference type="PANTHER" id="PTHR45138:SF9">
    <property type="entry name" value="DIGUANYLATE CYCLASE DGCM-RELATED"/>
    <property type="match status" value="1"/>
</dbReference>
<keyword evidence="5" id="KW-1185">Reference proteome</keyword>
<dbReference type="EC" id="2.7.7.65" evidence="4"/>
<dbReference type="GO" id="GO:0052621">
    <property type="term" value="F:diguanylate cyclase activity"/>
    <property type="evidence" value="ECO:0007669"/>
    <property type="project" value="UniProtKB-EC"/>
</dbReference>
<evidence type="ECO:0000259" key="3">
    <source>
        <dbReference type="PROSITE" id="PS50887"/>
    </source>
</evidence>
<dbReference type="Proteomes" id="UP001604335">
    <property type="component" value="Unassembled WGS sequence"/>
</dbReference>
<evidence type="ECO:0000313" key="4">
    <source>
        <dbReference type="EMBL" id="MFG3818935.1"/>
    </source>
</evidence>
<proteinExistence type="predicted"/>
<keyword evidence="1" id="KW-0597">Phosphoprotein</keyword>
<dbReference type="CDD" id="cd01949">
    <property type="entry name" value="GGDEF"/>
    <property type="match status" value="1"/>
</dbReference>
<dbReference type="SUPFAM" id="SSF52172">
    <property type="entry name" value="CheY-like"/>
    <property type="match status" value="1"/>
</dbReference>
<evidence type="ECO:0000313" key="5">
    <source>
        <dbReference type="Proteomes" id="UP001604335"/>
    </source>
</evidence>
<accession>A0ABW7CCV1</accession>
<comment type="caution">
    <text evidence="4">The sequence shown here is derived from an EMBL/GenBank/DDBJ whole genome shotgun (WGS) entry which is preliminary data.</text>
</comment>
<gene>
    <name evidence="4" type="ORF">VPK24_14920</name>
</gene>
<reference evidence="5" key="1">
    <citation type="journal article" date="2024" name="Algal Res.">
        <title>Biochemical, toxicological and genomic investigation of a high-biomass producing Limnothrix strain isolated from Italian shallow drinking water reservoir.</title>
        <authorList>
            <person name="Simonazzi M."/>
            <person name="Shishido T.K."/>
            <person name="Delbaje E."/>
            <person name="Wahlsten M."/>
            <person name="Fewer D.P."/>
            <person name="Sivonen K."/>
            <person name="Pezzolesi L."/>
            <person name="Pistocchi R."/>
        </authorList>
    </citation>
    <scope>NUCLEOTIDE SEQUENCE [LARGE SCALE GENOMIC DNA]</scope>
    <source>
        <strain evidence="5">LRLZ20PSL1</strain>
    </source>
</reference>
<dbReference type="PANTHER" id="PTHR45138">
    <property type="entry name" value="REGULATORY COMPONENTS OF SENSORY TRANSDUCTION SYSTEM"/>
    <property type="match status" value="1"/>
</dbReference>
<feature type="modified residue" description="4-aspartylphosphate" evidence="1">
    <location>
        <position position="84"/>
    </location>
</feature>
<feature type="domain" description="Response regulatory" evidence="2">
    <location>
        <begin position="35"/>
        <end position="151"/>
    </location>
</feature>
<evidence type="ECO:0000259" key="2">
    <source>
        <dbReference type="PROSITE" id="PS50110"/>
    </source>
</evidence>
<dbReference type="SMART" id="SM00267">
    <property type="entry name" value="GGDEF"/>
    <property type="match status" value="1"/>
</dbReference>
<dbReference type="RefSeq" id="WP_393014567.1">
    <property type="nucleotide sequence ID" value="NZ_JAZAQF010000086.1"/>
</dbReference>
<dbReference type="Pfam" id="PF00072">
    <property type="entry name" value="Response_reg"/>
    <property type="match status" value="1"/>
</dbReference>
<dbReference type="NCBIfam" id="TIGR00254">
    <property type="entry name" value="GGDEF"/>
    <property type="match status" value="1"/>
</dbReference>
<dbReference type="Gene3D" id="6.10.250.690">
    <property type="match status" value="1"/>
</dbReference>
<dbReference type="Pfam" id="PF00990">
    <property type="entry name" value="GGDEF"/>
    <property type="match status" value="1"/>
</dbReference>
<organism evidence="4 5">
    <name type="scientific">Limnothrix redekei LRLZ20PSL1</name>
    <dbReference type="NCBI Taxonomy" id="3112953"/>
    <lineage>
        <taxon>Bacteria</taxon>
        <taxon>Bacillati</taxon>
        <taxon>Cyanobacteriota</taxon>
        <taxon>Cyanophyceae</taxon>
        <taxon>Pseudanabaenales</taxon>
        <taxon>Pseudanabaenaceae</taxon>
        <taxon>Limnothrix</taxon>
    </lineage>
</organism>
<dbReference type="InterPro" id="IPR000160">
    <property type="entry name" value="GGDEF_dom"/>
</dbReference>
<dbReference type="EMBL" id="JAZAQF010000086">
    <property type="protein sequence ID" value="MFG3818935.1"/>
    <property type="molecule type" value="Genomic_DNA"/>
</dbReference>
<dbReference type="PROSITE" id="PS50110">
    <property type="entry name" value="RESPONSE_REGULATORY"/>
    <property type="match status" value="1"/>
</dbReference>
<dbReference type="InterPro" id="IPR029787">
    <property type="entry name" value="Nucleotide_cyclase"/>
</dbReference>
<dbReference type="SMART" id="SM00448">
    <property type="entry name" value="REC"/>
    <property type="match status" value="1"/>
</dbReference>
<keyword evidence="4" id="KW-0548">Nucleotidyltransferase</keyword>
<dbReference type="Gene3D" id="3.30.70.270">
    <property type="match status" value="1"/>
</dbReference>
<dbReference type="InterPro" id="IPR001789">
    <property type="entry name" value="Sig_transdc_resp-reg_receiver"/>
</dbReference>
<sequence>MNYSMIDRVPPEDGQHEAIHELEQPPCTIPTVQGNILLVDDNLVNLRVLSQLLVREGHKVRPVNSGEQALKAIAAHRPDLILLDIRMPNLDGYEICQRLKADCRSQSIPIIFISAANAVHDKVKGFEVGGVDYIAKPFQELEVLARVNTHLQIYRLQQALNQKILDLEKANAKITELSIRDELTGLFNRRHFNGQMSQLFEQAQRYRSPLSVAIGDVDFFKRINDRFSHAVGDRVLKGVAQILQTNLRSSDLCARYGGEEFVIALPGVGSADAVAACNKIRQAIEQAPWPKIHPELSVTLSIGVSDHLALGDYEAMIAEADRHLYAAKHGGRNQVCAAS</sequence>
<dbReference type="SUPFAM" id="SSF55073">
    <property type="entry name" value="Nucleotide cyclase"/>
    <property type="match status" value="1"/>
</dbReference>
<keyword evidence="4" id="KW-0808">Transferase</keyword>
<dbReference type="InterPro" id="IPR050469">
    <property type="entry name" value="Diguanylate_Cyclase"/>
</dbReference>
<dbReference type="InterPro" id="IPR011006">
    <property type="entry name" value="CheY-like_superfamily"/>
</dbReference>
<protein>
    <submittedName>
        <fullName evidence="4">Diguanylate cyclase</fullName>
        <ecNumber evidence="4">2.7.7.65</ecNumber>
    </submittedName>
</protein>
<name>A0ABW7CCV1_9CYAN</name>